<dbReference type="Gene3D" id="2.40.110.10">
    <property type="entry name" value="Butyryl-CoA Dehydrogenase, subunit A, domain 2"/>
    <property type="match status" value="1"/>
</dbReference>
<dbReference type="InterPro" id="IPR012258">
    <property type="entry name" value="Acyl-CoA_oxidase"/>
</dbReference>
<dbReference type="PANTHER" id="PTHR10909">
    <property type="entry name" value="ELECTRON TRANSPORT OXIDOREDUCTASE"/>
    <property type="match status" value="1"/>
</dbReference>
<name>A0AAD2K2E7_9AGAR</name>
<dbReference type="EMBL" id="CAVNYO010000405">
    <property type="protein sequence ID" value="CAK5275232.1"/>
    <property type="molecule type" value="Genomic_DNA"/>
</dbReference>
<feature type="domain" description="Acyl-CoA oxidase C-alpha1" evidence="1">
    <location>
        <begin position="280"/>
        <end position="390"/>
    </location>
</feature>
<evidence type="ECO:0000313" key="3">
    <source>
        <dbReference type="Proteomes" id="UP001295794"/>
    </source>
</evidence>
<dbReference type="GO" id="GO:0033540">
    <property type="term" value="P:fatty acid beta-oxidation using acyl-CoA oxidase"/>
    <property type="evidence" value="ECO:0007669"/>
    <property type="project" value="TreeGrafter"/>
</dbReference>
<keyword evidence="3" id="KW-1185">Reference proteome</keyword>
<dbReference type="InterPro" id="IPR046373">
    <property type="entry name" value="Acyl-CoA_Oxase/DH_mid-dom_sf"/>
</dbReference>
<sequence>MSLGTGLVPHLLDSDLFRSTAHNVLPDERVHLALARAREIAATYPITLDDIKNATFPFWNFHCDPIVCSDGAATTLLSIQWNLVLGTILDRVGERRDLVDSGLLHGLLKYQISGQFCLTEVDHGLDAVNLETTATSLDDDRGFILNTPHPGAAKFMPPTAPFGIPCVAIVMARLIKNKVDLGIKPFLVPLHNGQTMKPGVHIKQVPLSTLFRVSHPAKDCFPTRDPPDAITDPTQRRIDFLLSLWRVAVGSLALSATSIPILAHSACLVAAYSSRRVVNESSSILRFPTQHRPILTALAQSFVLRAFYRAAVPVFRDAAVDFRVRHGMAACFKLVAMQFTQEGALSLSERCGARGLFGVNRICEMQSDARGIAIAEGDMLVLAIRLATELLLERYSLDDLWPTVDSPLSRHAQSLLATFRATLQSLDSHRSDSFNSKIIPHCTLIVEALGLQMAYDAAVRAGLAAEMVELFLVTSMRRDEGWYIENMHMRQSELICREETAIARALPKLGEWVDASGATPYVTAPIQSQEEWDKFVAGLTAFRAPEEQHLELAKL</sequence>
<proteinExistence type="predicted"/>
<dbReference type="GO" id="GO:0005504">
    <property type="term" value="F:fatty acid binding"/>
    <property type="evidence" value="ECO:0007669"/>
    <property type="project" value="TreeGrafter"/>
</dbReference>
<dbReference type="SUPFAM" id="SSF56645">
    <property type="entry name" value="Acyl-CoA dehydrogenase NM domain-like"/>
    <property type="match status" value="1"/>
</dbReference>
<dbReference type="GO" id="GO:0071949">
    <property type="term" value="F:FAD binding"/>
    <property type="evidence" value="ECO:0007669"/>
    <property type="project" value="InterPro"/>
</dbReference>
<dbReference type="InterPro" id="IPR009100">
    <property type="entry name" value="AcylCoA_DH/oxidase_NM_dom_sf"/>
</dbReference>
<dbReference type="InterPro" id="IPR036250">
    <property type="entry name" value="AcylCo_DH-like_C"/>
</dbReference>
<gene>
    <name evidence="2" type="ORF">MYCIT1_LOCUS22868</name>
</gene>
<dbReference type="GO" id="GO:0055088">
    <property type="term" value="P:lipid homeostasis"/>
    <property type="evidence" value="ECO:0007669"/>
    <property type="project" value="TreeGrafter"/>
</dbReference>
<dbReference type="Gene3D" id="1.20.140.10">
    <property type="entry name" value="Butyryl-CoA Dehydrogenase, subunit A, domain 3"/>
    <property type="match status" value="1"/>
</dbReference>
<dbReference type="AlphaFoldDB" id="A0AAD2K2E7"/>
<dbReference type="Pfam" id="PF22924">
    <property type="entry name" value="ACOX_C_alpha1"/>
    <property type="match status" value="1"/>
</dbReference>
<evidence type="ECO:0000313" key="2">
    <source>
        <dbReference type="EMBL" id="CAK5275232.1"/>
    </source>
</evidence>
<comment type="caution">
    <text evidence="2">The sequence shown here is derived from an EMBL/GenBank/DDBJ whole genome shotgun (WGS) entry which is preliminary data.</text>
</comment>
<dbReference type="PANTHER" id="PTHR10909:SF382">
    <property type="entry name" value="ACYL-COENZYME A OXIDASE"/>
    <property type="match status" value="1"/>
</dbReference>
<dbReference type="InterPro" id="IPR055060">
    <property type="entry name" value="ACOX_C_alpha1"/>
</dbReference>
<accession>A0AAD2K2E7</accession>
<reference evidence="2" key="1">
    <citation type="submission" date="2023-11" db="EMBL/GenBank/DDBJ databases">
        <authorList>
            <person name="De Vega J J."/>
            <person name="De Vega J J."/>
        </authorList>
    </citation>
    <scope>NUCLEOTIDE SEQUENCE</scope>
</reference>
<evidence type="ECO:0000259" key="1">
    <source>
        <dbReference type="Pfam" id="PF22924"/>
    </source>
</evidence>
<dbReference type="Proteomes" id="UP001295794">
    <property type="component" value="Unassembled WGS sequence"/>
</dbReference>
<organism evidence="2 3">
    <name type="scientific">Mycena citricolor</name>
    <dbReference type="NCBI Taxonomy" id="2018698"/>
    <lineage>
        <taxon>Eukaryota</taxon>
        <taxon>Fungi</taxon>
        <taxon>Dikarya</taxon>
        <taxon>Basidiomycota</taxon>
        <taxon>Agaricomycotina</taxon>
        <taxon>Agaricomycetes</taxon>
        <taxon>Agaricomycetidae</taxon>
        <taxon>Agaricales</taxon>
        <taxon>Marasmiineae</taxon>
        <taxon>Mycenaceae</taxon>
        <taxon>Mycena</taxon>
    </lineage>
</organism>
<dbReference type="GO" id="GO:0003997">
    <property type="term" value="F:acyl-CoA oxidase activity"/>
    <property type="evidence" value="ECO:0007669"/>
    <property type="project" value="InterPro"/>
</dbReference>
<protein>
    <recommendedName>
        <fullName evidence="1">Acyl-CoA oxidase C-alpha1 domain-containing protein</fullName>
    </recommendedName>
</protein>
<dbReference type="GO" id="GO:0005777">
    <property type="term" value="C:peroxisome"/>
    <property type="evidence" value="ECO:0007669"/>
    <property type="project" value="InterPro"/>
</dbReference>
<dbReference type="SUPFAM" id="SSF47203">
    <property type="entry name" value="Acyl-CoA dehydrogenase C-terminal domain-like"/>
    <property type="match status" value="1"/>
</dbReference>